<evidence type="ECO:0000256" key="1">
    <source>
        <dbReference type="SAM" id="MobiDB-lite"/>
    </source>
</evidence>
<dbReference type="KEGG" id="mste:MSTE_03604"/>
<accession>A0A1Z4F140</accession>
<dbReference type="AlphaFoldDB" id="A0A1Z4F140"/>
<dbReference type="PROSITE" id="PS50943">
    <property type="entry name" value="HTH_CROC1"/>
    <property type="match status" value="1"/>
</dbReference>
<organism evidence="3 4">
    <name type="scientific">[Mycobacterium] stephanolepidis</name>
    <dbReference type="NCBI Taxonomy" id="1520670"/>
    <lineage>
        <taxon>Bacteria</taxon>
        <taxon>Bacillati</taxon>
        <taxon>Actinomycetota</taxon>
        <taxon>Actinomycetes</taxon>
        <taxon>Mycobacteriales</taxon>
        <taxon>Mycobacteriaceae</taxon>
        <taxon>Mycobacteroides</taxon>
    </lineage>
</organism>
<sequence>MFPLVSVRMKGVSLQRLAQYVRNRRQLIGMPLAKDLADATGITPRTISDLETGKRTLSQGSYSRIEQALRWEPGSVDQILAGSGPIVSEYAWASKAAQASRPKWPRDTPGTAERYDIAFGKALSRTRERAGVQPEGLAQAADMRPERVRAIELGTALSLQPTEVVNLALALGWDTYEALTIAGYDGYGQGSSGTTAPVISSPPDSSIAVGLIDTMHKLFKEFISTDQETVDRTEAEFVDLAAEAALLQRMAPGLSSTAAGMMAVLGQERDLVNRAQNLLAQFTRPTPESSQQAKADELDPQQDPLGQKLSGRDERRDSGHH</sequence>
<dbReference type="Gene3D" id="1.10.260.40">
    <property type="entry name" value="lambda repressor-like DNA-binding domains"/>
    <property type="match status" value="1"/>
</dbReference>
<reference evidence="4" key="1">
    <citation type="journal article" date="2017" name="Genome Announc.">
        <title>Complete Genome Sequence of Mycobacterium stephanolepidis.</title>
        <authorList>
            <person name="Fukano H."/>
            <person name="Yoshida M."/>
            <person name="Katayama Y."/>
            <person name="Omatsu T."/>
            <person name="Mizutani T."/>
            <person name="Kurata O."/>
            <person name="Wada S."/>
            <person name="Hoshino Y."/>
        </authorList>
    </citation>
    <scope>NUCLEOTIDE SEQUENCE [LARGE SCALE GENOMIC DNA]</scope>
    <source>
        <strain evidence="4">NJB0901</strain>
    </source>
</reference>
<evidence type="ECO:0000313" key="3">
    <source>
        <dbReference type="EMBL" id="BAX98904.1"/>
    </source>
</evidence>
<reference evidence="3 4" key="2">
    <citation type="journal article" date="2017" name="Int. J. Syst. Evol. Microbiol.">
        <title>Mycobacterium stephanolepidis sp. nov., a rapidly growing species related to Mycobacterium chelonae, isolated from marine teleost fish, Stephanolepis cirrhifer.</title>
        <authorList>
            <person name="Fukano H."/>
            <person name="Wada S."/>
            <person name="Kurata O."/>
            <person name="Katayama K."/>
            <person name="Fujiwara N."/>
            <person name="Hoshino Y."/>
        </authorList>
    </citation>
    <scope>NUCLEOTIDE SEQUENCE [LARGE SCALE GENOMIC DNA]</scope>
    <source>
        <strain evidence="3 4">NJB0901</strain>
    </source>
</reference>
<feature type="region of interest" description="Disordered" evidence="1">
    <location>
        <begin position="283"/>
        <end position="321"/>
    </location>
</feature>
<feature type="compositionally biased region" description="Polar residues" evidence="1">
    <location>
        <begin position="283"/>
        <end position="293"/>
    </location>
</feature>
<dbReference type="InterPro" id="IPR010982">
    <property type="entry name" value="Lambda_DNA-bd_dom_sf"/>
</dbReference>
<keyword evidence="4" id="KW-1185">Reference proteome</keyword>
<feature type="domain" description="HTH cro/C1-type" evidence="2">
    <location>
        <begin position="34"/>
        <end position="76"/>
    </location>
</feature>
<dbReference type="CDD" id="cd00093">
    <property type="entry name" value="HTH_XRE"/>
    <property type="match status" value="1"/>
</dbReference>
<dbReference type="Proteomes" id="UP000217954">
    <property type="component" value="Chromosome"/>
</dbReference>
<name>A0A1Z4F140_9MYCO</name>
<dbReference type="EMBL" id="AP018165">
    <property type="protein sequence ID" value="BAX98904.1"/>
    <property type="molecule type" value="Genomic_DNA"/>
</dbReference>
<evidence type="ECO:0000259" key="2">
    <source>
        <dbReference type="PROSITE" id="PS50943"/>
    </source>
</evidence>
<dbReference type="InterPro" id="IPR001387">
    <property type="entry name" value="Cro/C1-type_HTH"/>
</dbReference>
<dbReference type="SUPFAM" id="SSF47413">
    <property type="entry name" value="lambda repressor-like DNA-binding domains"/>
    <property type="match status" value="1"/>
</dbReference>
<protein>
    <recommendedName>
        <fullName evidence="2">HTH cro/C1-type domain-containing protein</fullName>
    </recommendedName>
</protein>
<feature type="compositionally biased region" description="Basic and acidic residues" evidence="1">
    <location>
        <begin position="310"/>
        <end position="321"/>
    </location>
</feature>
<proteinExistence type="predicted"/>
<dbReference type="SMART" id="SM00530">
    <property type="entry name" value="HTH_XRE"/>
    <property type="match status" value="2"/>
</dbReference>
<gene>
    <name evidence="3" type="ORF">MSTE_03604</name>
</gene>
<evidence type="ECO:0000313" key="4">
    <source>
        <dbReference type="Proteomes" id="UP000217954"/>
    </source>
</evidence>
<dbReference type="GO" id="GO:0003677">
    <property type="term" value="F:DNA binding"/>
    <property type="evidence" value="ECO:0007669"/>
    <property type="project" value="InterPro"/>
</dbReference>
<dbReference type="Pfam" id="PF01381">
    <property type="entry name" value="HTH_3"/>
    <property type="match status" value="1"/>
</dbReference>